<dbReference type="NCBIfam" id="TIGR00756">
    <property type="entry name" value="PPR"/>
    <property type="match status" value="4"/>
</dbReference>
<accession>A0A7J7LIJ2</accession>
<evidence type="ECO:0000313" key="4">
    <source>
        <dbReference type="EMBL" id="KAF6142334.1"/>
    </source>
</evidence>
<dbReference type="PANTHER" id="PTHR47939:SF13">
    <property type="entry name" value="OS03G0201400 PROTEIN"/>
    <property type="match status" value="1"/>
</dbReference>
<reference evidence="4 5" key="1">
    <citation type="journal article" date="2020" name="IScience">
        <title>Genome Sequencing of the Endangered Kingdonia uniflora (Circaeasteraceae, Ranunculales) Reveals Potential Mechanisms of Evolutionary Specialization.</title>
        <authorList>
            <person name="Sun Y."/>
            <person name="Deng T."/>
            <person name="Zhang A."/>
            <person name="Moore M.J."/>
            <person name="Landis J.B."/>
            <person name="Lin N."/>
            <person name="Zhang H."/>
            <person name="Zhang X."/>
            <person name="Huang J."/>
            <person name="Zhang X."/>
            <person name="Sun H."/>
            <person name="Wang H."/>
        </authorList>
    </citation>
    <scope>NUCLEOTIDE SEQUENCE [LARGE SCALE GENOMIC DNA]</scope>
    <source>
        <strain evidence="4">TB1705</strain>
        <tissue evidence="4">Leaf</tissue>
    </source>
</reference>
<dbReference type="PROSITE" id="PS51375">
    <property type="entry name" value="PPR"/>
    <property type="match status" value="4"/>
</dbReference>
<feature type="repeat" description="PPR" evidence="3">
    <location>
        <begin position="200"/>
        <end position="234"/>
    </location>
</feature>
<organism evidence="4 5">
    <name type="scientific">Kingdonia uniflora</name>
    <dbReference type="NCBI Taxonomy" id="39325"/>
    <lineage>
        <taxon>Eukaryota</taxon>
        <taxon>Viridiplantae</taxon>
        <taxon>Streptophyta</taxon>
        <taxon>Embryophyta</taxon>
        <taxon>Tracheophyta</taxon>
        <taxon>Spermatophyta</taxon>
        <taxon>Magnoliopsida</taxon>
        <taxon>Ranunculales</taxon>
        <taxon>Circaeasteraceae</taxon>
        <taxon>Kingdonia</taxon>
    </lineage>
</organism>
<dbReference type="Pfam" id="PF13041">
    <property type="entry name" value="PPR_2"/>
    <property type="match status" value="2"/>
</dbReference>
<evidence type="ECO:0000256" key="2">
    <source>
        <dbReference type="ARBA" id="ARBA00022737"/>
    </source>
</evidence>
<protein>
    <recommendedName>
        <fullName evidence="6">Pentatricopeptide repeat-containing protein</fullName>
    </recommendedName>
</protein>
<feature type="repeat" description="PPR" evidence="3">
    <location>
        <begin position="130"/>
        <end position="164"/>
    </location>
</feature>
<evidence type="ECO:0008006" key="6">
    <source>
        <dbReference type="Google" id="ProtNLM"/>
    </source>
</evidence>
<dbReference type="EMBL" id="JACGCM010002261">
    <property type="protein sequence ID" value="KAF6142334.1"/>
    <property type="molecule type" value="Genomic_DNA"/>
</dbReference>
<comment type="caution">
    <text evidence="4">The sequence shown here is derived from an EMBL/GenBank/DDBJ whole genome shotgun (WGS) entry which is preliminary data.</text>
</comment>
<dbReference type="Pfam" id="PF01535">
    <property type="entry name" value="PPR"/>
    <property type="match status" value="2"/>
</dbReference>
<feature type="repeat" description="PPR" evidence="3">
    <location>
        <begin position="95"/>
        <end position="129"/>
    </location>
</feature>
<dbReference type="Gene3D" id="1.25.40.10">
    <property type="entry name" value="Tetratricopeptide repeat domain"/>
    <property type="match status" value="3"/>
</dbReference>
<dbReference type="PANTHER" id="PTHR47939">
    <property type="entry name" value="MEMBRANE-ASSOCIATED SALT-INDUCIBLE PROTEIN-LIKE"/>
    <property type="match status" value="1"/>
</dbReference>
<dbReference type="Proteomes" id="UP000541444">
    <property type="component" value="Unassembled WGS sequence"/>
</dbReference>
<sequence length="391" mass="44749">MRNFDKAWDLFKEIKQVDSSLLTLKSMSIVLAKYTKFRSFDDTLEVFDKMEKEIFVDKVFGVDEFNVLLRAFSTQKQMMEARAVFRKMYSRFSANTQTLNILLLGFKESGNVTAVELFYHEMVRRGFKPNVVTYNIRIDAYCKKGCFGDGLRLKEEMERLNYLPTLETMTTLIHGACVARNVFGARGLFDEISLRRLNPDAGAYNALISSSFRVGDVKSAMGLMDEMDEKSIGHDNVTYHTMFMGLKRWSGNESVYRLYERMVESNFVPKARTVVMLMKFFCENQRADLGLDLWRYMLEKGCCLHGHAVDVLLTGLCCVGKVEAAYECSIQVLERGRPLTEVGFGVMEKFLMQTGKTDELRKLDQMMKRLQNVLPPSRGQAIGLPASTTVK</sequence>
<dbReference type="InterPro" id="IPR011990">
    <property type="entry name" value="TPR-like_helical_dom_sf"/>
</dbReference>
<dbReference type="InterPro" id="IPR002885">
    <property type="entry name" value="PPR_rpt"/>
</dbReference>
<gene>
    <name evidence="4" type="ORF">GIB67_023359</name>
</gene>
<evidence type="ECO:0000256" key="3">
    <source>
        <dbReference type="PROSITE-ProRule" id="PRU00708"/>
    </source>
</evidence>
<dbReference type="OrthoDB" id="185373at2759"/>
<proteinExistence type="inferred from homology"/>
<keyword evidence="2" id="KW-0677">Repeat</keyword>
<feature type="repeat" description="PPR" evidence="3">
    <location>
        <begin position="235"/>
        <end position="269"/>
    </location>
</feature>
<comment type="similarity">
    <text evidence="1">Belongs to the PPR family. P subfamily.</text>
</comment>
<dbReference type="AlphaFoldDB" id="A0A7J7LIJ2"/>
<keyword evidence="5" id="KW-1185">Reference proteome</keyword>
<dbReference type="InterPro" id="IPR050667">
    <property type="entry name" value="PPR-containing_protein"/>
</dbReference>
<evidence type="ECO:0000313" key="5">
    <source>
        <dbReference type="Proteomes" id="UP000541444"/>
    </source>
</evidence>
<name>A0A7J7LIJ2_9MAGN</name>
<evidence type="ECO:0000256" key="1">
    <source>
        <dbReference type="ARBA" id="ARBA00007626"/>
    </source>
</evidence>